<gene>
    <name evidence="1" type="ORF">FEZ63_06440</name>
</gene>
<dbReference type="Proteomes" id="UP000325684">
    <property type="component" value="Unassembled WGS sequence"/>
</dbReference>
<accession>A0A5N3PEA5</accession>
<dbReference type="RefSeq" id="WP_150942823.1">
    <property type="nucleotide sequence ID" value="NZ_VCMV01000008.1"/>
</dbReference>
<dbReference type="AlphaFoldDB" id="A0A5N3PEA5"/>
<dbReference type="EMBL" id="VCMV01000008">
    <property type="protein sequence ID" value="KAB0268087.1"/>
    <property type="molecule type" value="Genomic_DNA"/>
</dbReference>
<comment type="caution">
    <text evidence="1">The sequence shown here is derived from an EMBL/GenBank/DDBJ whole genome shotgun (WGS) entry which is preliminary data.</text>
</comment>
<organism evidence="1 2">
    <name type="scientific">Microvirga brassicacearum</name>
    <dbReference type="NCBI Taxonomy" id="2580413"/>
    <lineage>
        <taxon>Bacteria</taxon>
        <taxon>Pseudomonadati</taxon>
        <taxon>Pseudomonadota</taxon>
        <taxon>Alphaproteobacteria</taxon>
        <taxon>Hyphomicrobiales</taxon>
        <taxon>Methylobacteriaceae</taxon>
        <taxon>Microvirga</taxon>
    </lineage>
</organism>
<name>A0A5N3PEA5_9HYPH</name>
<evidence type="ECO:0000313" key="1">
    <source>
        <dbReference type="EMBL" id="KAB0268087.1"/>
    </source>
</evidence>
<keyword evidence="2" id="KW-1185">Reference proteome</keyword>
<proteinExistence type="predicted"/>
<reference evidence="1 2" key="1">
    <citation type="journal article" date="2019" name="Microorganisms">
        <title>Genome Insights into the Novel Species Microvirga brassicacearum, a Rapeseed Endophyte with Biotechnological Potential.</title>
        <authorList>
            <person name="Jimenez-Gomez A."/>
            <person name="Saati-Santamaria Z."/>
            <person name="Igual J.M."/>
            <person name="Rivas R."/>
            <person name="Mateos P.F."/>
            <person name="Garcia-Fraile P."/>
        </authorList>
    </citation>
    <scope>NUCLEOTIDE SEQUENCE [LARGE SCALE GENOMIC DNA]</scope>
    <source>
        <strain evidence="1 2">CDVBN77</strain>
    </source>
</reference>
<evidence type="ECO:0008006" key="3">
    <source>
        <dbReference type="Google" id="ProtNLM"/>
    </source>
</evidence>
<sequence length="134" mass="13556">MVRPMTGTAIITGWKRTALAGMLAYALALQGVLLALGGAMHVQAATLPETVLCLSDGQGGSPHQPGQTDHALCCILSCGVSVASAGPVPVTASLQPLQPRQPLPIDLRPTVGASPRAIALNVLPVGSRAPPRLG</sequence>
<protein>
    <recommendedName>
        <fullName evidence="3">DUF2946 domain-containing protein</fullName>
    </recommendedName>
</protein>
<dbReference type="OrthoDB" id="8020421at2"/>
<evidence type="ECO:0000313" key="2">
    <source>
        <dbReference type="Proteomes" id="UP000325684"/>
    </source>
</evidence>